<name>A0A3A6PR29_9BACL</name>
<dbReference type="RefSeq" id="WP_120112226.1">
    <property type="nucleotide sequence ID" value="NZ_QXQB01000003.1"/>
</dbReference>
<dbReference type="Proteomes" id="UP000267798">
    <property type="component" value="Unassembled WGS sequence"/>
</dbReference>
<dbReference type="Pfam" id="PF14424">
    <property type="entry name" value="Toxin-deaminase"/>
    <property type="match status" value="1"/>
</dbReference>
<reference evidence="1 2" key="1">
    <citation type="submission" date="2018-09" db="EMBL/GenBank/DDBJ databases">
        <title>Paenibacillus aracenensis nov. sp. isolated from a cave in southern Spain.</title>
        <authorList>
            <person name="Jurado V."/>
            <person name="Gutierrez-Patricio S."/>
            <person name="Gonzalez-Pimentel J.L."/>
            <person name="Miller A.Z."/>
            <person name="Laiz L."/>
            <person name="Saiz-Jimenez C."/>
        </authorList>
    </citation>
    <scope>NUCLEOTIDE SEQUENCE [LARGE SCALE GENOMIC DNA]</scope>
    <source>
        <strain evidence="1 2">JCM 19203</strain>
    </source>
</reference>
<dbReference type="EMBL" id="QXQB01000003">
    <property type="protein sequence ID" value="RJX39121.1"/>
    <property type="molecule type" value="Genomic_DNA"/>
</dbReference>
<evidence type="ECO:0008006" key="3">
    <source>
        <dbReference type="Google" id="ProtNLM"/>
    </source>
</evidence>
<organism evidence="1 2">
    <name type="scientific">Paenibacillus pinisoli</name>
    <dbReference type="NCBI Taxonomy" id="1276110"/>
    <lineage>
        <taxon>Bacteria</taxon>
        <taxon>Bacillati</taxon>
        <taxon>Bacillota</taxon>
        <taxon>Bacilli</taxon>
        <taxon>Bacillales</taxon>
        <taxon>Paenibacillaceae</taxon>
        <taxon>Paenibacillus</taxon>
    </lineage>
</organism>
<keyword evidence="2" id="KW-1185">Reference proteome</keyword>
<dbReference type="InterPro" id="IPR032721">
    <property type="entry name" value="Toxin-deaminase"/>
</dbReference>
<evidence type="ECO:0000313" key="2">
    <source>
        <dbReference type="Proteomes" id="UP000267798"/>
    </source>
</evidence>
<dbReference type="OrthoDB" id="4038688at2"/>
<evidence type="ECO:0000313" key="1">
    <source>
        <dbReference type="EMBL" id="RJX39121.1"/>
    </source>
</evidence>
<dbReference type="AlphaFoldDB" id="A0A3A6PR29"/>
<sequence>MNNKEFFAHSSINEATDKDALSGISLKPQGEPAFKAKKVDPDNAKIDTPESYLRDYDTEYKILNDIATQLSGNKNAKGTINLFTERLTCQSCSDIIMAFRREYPNITVNVLTNDGKVVK</sequence>
<gene>
    <name evidence="1" type="ORF">D3P09_16650</name>
</gene>
<protein>
    <recommendedName>
        <fullName evidence="3">Deaminase</fullName>
    </recommendedName>
</protein>
<proteinExistence type="predicted"/>
<accession>A0A3A6PR29</accession>
<comment type="caution">
    <text evidence="1">The sequence shown here is derived from an EMBL/GenBank/DDBJ whole genome shotgun (WGS) entry which is preliminary data.</text>
</comment>